<proteinExistence type="predicted"/>
<dbReference type="EMBL" id="JAKOGI010001717">
    <property type="protein sequence ID" value="KAJ8424281.1"/>
    <property type="molecule type" value="Genomic_DNA"/>
</dbReference>
<comment type="caution">
    <text evidence="2">The sequence shown here is derived from an EMBL/GenBank/DDBJ whole genome shotgun (WGS) entry which is preliminary data.</text>
</comment>
<accession>A0A9Q1JL18</accession>
<protein>
    <submittedName>
        <fullName evidence="2">Uncharacterized protein</fullName>
    </submittedName>
</protein>
<dbReference type="AlphaFoldDB" id="A0A9Q1JL18"/>
<evidence type="ECO:0000313" key="3">
    <source>
        <dbReference type="Proteomes" id="UP001153076"/>
    </source>
</evidence>
<evidence type="ECO:0000256" key="1">
    <source>
        <dbReference type="SAM" id="MobiDB-lite"/>
    </source>
</evidence>
<name>A0A9Q1JL18_9CARY</name>
<keyword evidence="3" id="KW-1185">Reference proteome</keyword>
<evidence type="ECO:0000313" key="2">
    <source>
        <dbReference type="EMBL" id="KAJ8424281.1"/>
    </source>
</evidence>
<feature type="region of interest" description="Disordered" evidence="1">
    <location>
        <begin position="25"/>
        <end position="73"/>
    </location>
</feature>
<dbReference type="Proteomes" id="UP001153076">
    <property type="component" value="Unassembled WGS sequence"/>
</dbReference>
<organism evidence="2 3">
    <name type="scientific">Carnegiea gigantea</name>
    <dbReference type="NCBI Taxonomy" id="171969"/>
    <lineage>
        <taxon>Eukaryota</taxon>
        <taxon>Viridiplantae</taxon>
        <taxon>Streptophyta</taxon>
        <taxon>Embryophyta</taxon>
        <taxon>Tracheophyta</taxon>
        <taxon>Spermatophyta</taxon>
        <taxon>Magnoliopsida</taxon>
        <taxon>eudicotyledons</taxon>
        <taxon>Gunneridae</taxon>
        <taxon>Pentapetalae</taxon>
        <taxon>Caryophyllales</taxon>
        <taxon>Cactineae</taxon>
        <taxon>Cactaceae</taxon>
        <taxon>Cactoideae</taxon>
        <taxon>Echinocereeae</taxon>
        <taxon>Carnegiea</taxon>
    </lineage>
</organism>
<gene>
    <name evidence="2" type="ORF">Cgig2_011182</name>
</gene>
<reference evidence="2" key="1">
    <citation type="submission" date="2022-04" db="EMBL/GenBank/DDBJ databases">
        <title>Carnegiea gigantea Genome sequencing and assembly v2.</title>
        <authorList>
            <person name="Copetti D."/>
            <person name="Sanderson M.J."/>
            <person name="Burquez A."/>
            <person name="Wojciechowski M.F."/>
        </authorList>
    </citation>
    <scope>NUCLEOTIDE SEQUENCE</scope>
    <source>
        <strain evidence="2">SGP5-SGP5p</strain>
        <tissue evidence="2">Aerial part</tissue>
    </source>
</reference>
<sequence length="178" mass="20281">MEGHLEVANLARPLPHFDYVPTTGCEPSHRRACIPSPHHTEREQEASRSNWSGQPYMGSHDRNADAATSPSGHPMWGQMAKFTAASTPYATHSRRTTWSILMEVRGHPMLWRPPPMTMPPKPHNARKYCEFHEQNMYTTAECYELKKALHELADKGQIDRFLKKGTCLLHGDREPAQP</sequence>